<keyword evidence="5" id="KW-1185">Reference proteome</keyword>
<dbReference type="RefSeq" id="XP_024771168.1">
    <property type="nucleotide sequence ID" value="XM_024917727.1"/>
</dbReference>
<dbReference type="GO" id="GO:0046872">
    <property type="term" value="F:metal ion binding"/>
    <property type="evidence" value="ECO:0007669"/>
    <property type="project" value="UniProtKB-KW"/>
</dbReference>
<dbReference type="AlphaFoldDB" id="A0A2T4A351"/>
<evidence type="ECO:0000313" key="5">
    <source>
        <dbReference type="Proteomes" id="UP000241690"/>
    </source>
</evidence>
<organism evidence="4 5">
    <name type="scientific">Trichoderma harzianum CBS 226.95</name>
    <dbReference type="NCBI Taxonomy" id="983964"/>
    <lineage>
        <taxon>Eukaryota</taxon>
        <taxon>Fungi</taxon>
        <taxon>Dikarya</taxon>
        <taxon>Ascomycota</taxon>
        <taxon>Pezizomycotina</taxon>
        <taxon>Sordariomycetes</taxon>
        <taxon>Hypocreomycetidae</taxon>
        <taxon>Hypocreales</taxon>
        <taxon>Hypocreaceae</taxon>
        <taxon>Trichoderma</taxon>
    </lineage>
</organism>
<reference evidence="4 5" key="1">
    <citation type="submission" date="2016-07" db="EMBL/GenBank/DDBJ databases">
        <title>Multiple horizontal gene transfer events from other fungi enriched the ability of initially mycotrophic Trichoderma (Ascomycota) to feed on dead plant biomass.</title>
        <authorList>
            <consortium name="DOE Joint Genome Institute"/>
            <person name="Aerts A."/>
            <person name="Atanasova L."/>
            <person name="Chenthamara K."/>
            <person name="Zhang J."/>
            <person name="Grujic M."/>
            <person name="Henrissat B."/>
            <person name="Kuo A."/>
            <person name="Salamov A."/>
            <person name="Lipzen A."/>
            <person name="Labutti K."/>
            <person name="Barry K."/>
            <person name="Miao Y."/>
            <person name="Rahimi M.J."/>
            <person name="Shen Q."/>
            <person name="Grigoriev I.V."/>
            <person name="Kubicek C.P."/>
            <person name="Druzhinina I.S."/>
        </authorList>
    </citation>
    <scope>NUCLEOTIDE SEQUENCE [LARGE SCALE GENOMIC DNA]</scope>
    <source>
        <strain evidence="4 5">CBS 226.95</strain>
    </source>
</reference>
<evidence type="ECO:0000313" key="4">
    <source>
        <dbReference type="EMBL" id="PTB51491.1"/>
    </source>
</evidence>
<dbReference type="PANTHER" id="PTHR11820:SF100">
    <property type="entry name" value="FUMARYLACETOACETATE HYDROLASE FAMILY PROTEIN (AFU_ORTHOLOGUE AFUA_4G01490)"/>
    <property type="match status" value="1"/>
</dbReference>
<dbReference type="GO" id="GO:0006107">
    <property type="term" value="P:oxaloacetate metabolic process"/>
    <property type="evidence" value="ECO:0007669"/>
    <property type="project" value="UniProtKB-ARBA"/>
</dbReference>
<dbReference type="PANTHER" id="PTHR11820">
    <property type="entry name" value="ACYLPYRUVASE"/>
    <property type="match status" value="1"/>
</dbReference>
<dbReference type="EMBL" id="KZ679686">
    <property type="protein sequence ID" value="PTB51491.1"/>
    <property type="molecule type" value="Genomic_DNA"/>
</dbReference>
<evidence type="ECO:0000256" key="1">
    <source>
        <dbReference type="ARBA" id="ARBA00010211"/>
    </source>
</evidence>
<dbReference type="FunFam" id="3.90.850.10:FF:000002">
    <property type="entry name" value="2-hydroxyhepta-2,4-diene-1,7-dioate isomerase"/>
    <property type="match status" value="1"/>
</dbReference>
<dbReference type="SUPFAM" id="SSF56529">
    <property type="entry name" value="FAH"/>
    <property type="match status" value="1"/>
</dbReference>
<gene>
    <name evidence="4" type="ORF">M431DRAFT_498736</name>
</gene>
<dbReference type="InterPro" id="IPR011234">
    <property type="entry name" value="Fumarylacetoacetase-like_C"/>
</dbReference>
<dbReference type="InterPro" id="IPR036663">
    <property type="entry name" value="Fumarylacetoacetase_C_sf"/>
</dbReference>
<dbReference type="Proteomes" id="UP000241690">
    <property type="component" value="Unassembled WGS sequence"/>
</dbReference>
<dbReference type="STRING" id="983964.A0A2T4A351"/>
<evidence type="ECO:0000256" key="2">
    <source>
        <dbReference type="ARBA" id="ARBA00022723"/>
    </source>
</evidence>
<name>A0A2T4A351_TRIHA</name>
<protein>
    <recommendedName>
        <fullName evidence="3">Fumarylacetoacetase-like C-terminal domain-containing protein</fullName>
    </recommendedName>
</protein>
<accession>A0A2T4A351</accession>
<proteinExistence type="inferred from homology"/>
<dbReference type="Pfam" id="PF01557">
    <property type="entry name" value="FAA_hydrolase"/>
    <property type="match status" value="1"/>
</dbReference>
<dbReference type="GeneID" id="36626296"/>
<feature type="domain" description="Fumarylacetoacetase-like C-terminal" evidence="3">
    <location>
        <begin position="82"/>
        <end position="293"/>
    </location>
</feature>
<comment type="similarity">
    <text evidence="1">Belongs to the FAH family.</text>
</comment>
<keyword evidence="2" id="KW-0479">Metal-binding</keyword>
<evidence type="ECO:0000259" key="3">
    <source>
        <dbReference type="Pfam" id="PF01557"/>
    </source>
</evidence>
<dbReference type="Gene3D" id="3.90.850.10">
    <property type="entry name" value="Fumarylacetoacetase-like, C-terminal domain"/>
    <property type="match status" value="1"/>
</dbReference>
<sequence length="296" mass="32268">MAGSFPWSHLIRFEKNGVIYYGNAVFAPGQVPGQITQLAKSGELQAQVIKGDPLSPDATLTTEYLQVEKLLCPLTYDQVPIIRCVGLNYMQHIKEGGRTPPPYPSLFIKPNTCLATFDADIKIPIIAQETLDYEGELTIVIGKDAIDVPEERVLDYIAGYVASNDISCRIWQRDPKYAGNVPQLCFSKGFDSFAPIGPMIVSPTVLGAADKQTLETTVNHDLRQDSNTSDLLFGVRRIVSFLSQGTTLKKGSLIMTGTPSGVALGMKPVPIYLKDGDVVKVEIGGLGIMENKMVFV</sequence>
<dbReference type="GO" id="GO:0050163">
    <property type="term" value="F:oxaloacetate tautomerase activity"/>
    <property type="evidence" value="ECO:0007669"/>
    <property type="project" value="UniProtKB-ARBA"/>
</dbReference>